<evidence type="ECO:0000259" key="1">
    <source>
        <dbReference type="Pfam" id="PF03551"/>
    </source>
</evidence>
<dbReference type="SUPFAM" id="SSF46785">
    <property type="entry name" value="Winged helix' DNA-binding domain"/>
    <property type="match status" value="1"/>
</dbReference>
<gene>
    <name evidence="2" type="ORF">BJ998_009062</name>
</gene>
<dbReference type="InterPro" id="IPR036390">
    <property type="entry name" value="WH_DNA-bd_sf"/>
</dbReference>
<dbReference type="AlphaFoldDB" id="A0A7W9NMW8"/>
<organism evidence="2 3">
    <name type="scientific">Kutzneria kofuensis</name>
    <dbReference type="NCBI Taxonomy" id="103725"/>
    <lineage>
        <taxon>Bacteria</taxon>
        <taxon>Bacillati</taxon>
        <taxon>Actinomycetota</taxon>
        <taxon>Actinomycetes</taxon>
        <taxon>Pseudonocardiales</taxon>
        <taxon>Pseudonocardiaceae</taxon>
        <taxon>Kutzneria</taxon>
    </lineage>
</organism>
<proteinExistence type="predicted"/>
<reference evidence="2 3" key="1">
    <citation type="submission" date="2020-08" db="EMBL/GenBank/DDBJ databases">
        <title>Sequencing the genomes of 1000 actinobacteria strains.</title>
        <authorList>
            <person name="Klenk H.-P."/>
        </authorList>
    </citation>
    <scope>NUCLEOTIDE SEQUENCE [LARGE SCALE GENOMIC DNA]</scope>
    <source>
        <strain evidence="2 3">DSM 43851</strain>
    </source>
</reference>
<accession>A0A7W9NMW8</accession>
<evidence type="ECO:0000313" key="3">
    <source>
        <dbReference type="Proteomes" id="UP000585638"/>
    </source>
</evidence>
<dbReference type="GO" id="GO:0003677">
    <property type="term" value="F:DNA binding"/>
    <property type="evidence" value="ECO:0007669"/>
    <property type="project" value="UniProtKB-KW"/>
</dbReference>
<dbReference type="Proteomes" id="UP000585638">
    <property type="component" value="Unassembled WGS sequence"/>
</dbReference>
<dbReference type="InterPro" id="IPR005149">
    <property type="entry name" value="Tscrpt_reg_PadR_N"/>
</dbReference>
<evidence type="ECO:0000313" key="2">
    <source>
        <dbReference type="EMBL" id="MBB5897803.1"/>
    </source>
</evidence>
<name>A0A7W9NMW8_9PSEU</name>
<protein>
    <submittedName>
        <fullName evidence="2">DNA-binding PadR family transcriptional regulator</fullName>
    </submittedName>
</protein>
<dbReference type="PANTHER" id="PTHR43252">
    <property type="entry name" value="TRANSCRIPTIONAL REGULATOR YQJI"/>
    <property type="match status" value="1"/>
</dbReference>
<dbReference type="InterPro" id="IPR036388">
    <property type="entry name" value="WH-like_DNA-bd_sf"/>
</dbReference>
<keyword evidence="2" id="KW-0238">DNA-binding</keyword>
<comment type="caution">
    <text evidence="2">The sequence shown here is derived from an EMBL/GenBank/DDBJ whole genome shotgun (WGS) entry which is preliminary data.</text>
</comment>
<dbReference type="Gene3D" id="1.10.10.10">
    <property type="entry name" value="Winged helix-like DNA-binding domain superfamily/Winged helix DNA-binding domain"/>
    <property type="match status" value="1"/>
</dbReference>
<dbReference type="EMBL" id="JACHIR010000003">
    <property type="protein sequence ID" value="MBB5897803.1"/>
    <property type="molecule type" value="Genomic_DNA"/>
</dbReference>
<dbReference type="RefSeq" id="WP_184870236.1">
    <property type="nucleotide sequence ID" value="NZ_BAAAWY010000021.1"/>
</dbReference>
<dbReference type="PANTHER" id="PTHR43252:SF7">
    <property type="entry name" value="TRANSCRIPTIONAL REGULATOR YQJI"/>
    <property type="match status" value="1"/>
</dbReference>
<dbReference type="Pfam" id="PF03551">
    <property type="entry name" value="PadR"/>
    <property type="match status" value="1"/>
</dbReference>
<keyword evidence="3" id="KW-1185">Reference proteome</keyword>
<feature type="domain" description="Transcription regulator PadR N-terminal" evidence="1">
    <location>
        <begin position="11"/>
        <end position="83"/>
    </location>
</feature>
<sequence>MNSTRLFALSALARRGPLHGYAIRQAAQLDRTELWTDVKPGSLYNALKRMTEEGLVRVARTERDGNPPERTVFEITAAGRAELVAQRDAALADVRLLPDPVDLALQFTPDLSPDELTTAFTARRRTVADRLAQFERERETAAPDLVGLEPLIFEHCVARLRAELAWHDDVLDRLKETT</sequence>